<gene>
    <name evidence="1" type="ORF">RIB2604_01806870</name>
</gene>
<organism evidence="1 2">
    <name type="scientific">Aspergillus kawachii</name>
    <name type="common">White koji mold</name>
    <name type="synonym">Aspergillus awamori var. kawachi</name>
    <dbReference type="NCBI Taxonomy" id="1069201"/>
    <lineage>
        <taxon>Eukaryota</taxon>
        <taxon>Fungi</taxon>
        <taxon>Dikarya</taxon>
        <taxon>Ascomycota</taxon>
        <taxon>Pezizomycotina</taxon>
        <taxon>Eurotiomycetes</taxon>
        <taxon>Eurotiomycetidae</taxon>
        <taxon>Eurotiales</taxon>
        <taxon>Aspergillaceae</taxon>
        <taxon>Aspergillus</taxon>
        <taxon>Aspergillus subgen. Circumdati</taxon>
    </lineage>
</organism>
<name>A0A146FG24_ASPKA</name>
<protein>
    <submittedName>
        <fullName evidence="1">PHD finger and BAH domain protein</fullName>
    </submittedName>
</protein>
<evidence type="ECO:0000313" key="1">
    <source>
        <dbReference type="EMBL" id="GAT24855.1"/>
    </source>
</evidence>
<sequence>MQYRLLAWTANTSSCNRASLYDGILNIVHGSVCHCRFNVYCWIAWKLSAFKNAVGLAKKKD</sequence>
<dbReference type="AlphaFoldDB" id="A0A146FG24"/>
<dbReference type="EMBL" id="BCWF01000018">
    <property type="protein sequence ID" value="GAT24855.1"/>
    <property type="molecule type" value="Genomic_DNA"/>
</dbReference>
<proteinExistence type="predicted"/>
<accession>A0A146FG24</accession>
<dbReference type="Proteomes" id="UP000075230">
    <property type="component" value="Unassembled WGS sequence"/>
</dbReference>
<evidence type="ECO:0000313" key="2">
    <source>
        <dbReference type="Proteomes" id="UP000075230"/>
    </source>
</evidence>
<reference evidence="2" key="2">
    <citation type="submission" date="2016-02" db="EMBL/GenBank/DDBJ databases">
        <title>Genome sequencing of Aspergillus luchuensis NBRC 4314.</title>
        <authorList>
            <person name="Yamada O."/>
        </authorList>
    </citation>
    <scope>NUCLEOTIDE SEQUENCE [LARGE SCALE GENOMIC DNA]</scope>
    <source>
        <strain evidence="2">RIB 2604</strain>
    </source>
</reference>
<comment type="caution">
    <text evidence="1">The sequence shown here is derived from an EMBL/GenBank/DDBJ whole genome shotgun (WGS) entry which is preliminary data.</text>
</comment>
<reference evidence="1 2" key="1">
    <citation type="journal article" date="2016" name="DNA Res.">
        <title>Genome sequence of Aspergillus luchuensis NBRC 4314.</title>
        <authorList>
            <person name="Yamada O."/>
            <person name="Machida M."/>
            <person name="Hosoyama A."/>
            <person name="Goto M."/>
            <person name="Takahashi T."/>
            <person name="Futagami T."/>
            <person name="Yamagata Y."/>
            <person name="Takeuchi M."/>
            <person name="Kobayashi T."/>
            <person name="Koike H."/>
            <person name="Abe K."/>
            <person name="Asai K."/>
            <person name="Arita M."/>
            <person name="Fujita N."/>
            <person name="Fukuda K."/>
            <person name="Higa K."/>
            <person name="Horikawa H."/>
            <person name="Ishikawa T."/>
            <person name="Jinno K."/>
            <person name="Kato Y."/>
            <person name="Kirimura K."/>
            <person name="Mizutani O."/>
            <person name="Nakasone K."/>
            <person name="Sano M."/>
            <person name="Shiraishi Y."/>
            <person name="Tsukahara M."/>
            <person name="Gomi K."/>
        </authorList>
    </citation>
    <scope>NUCLEOTIDE SEQUENCE [LARGE SCALE GENOMIC DNA]</scope>
    <source>
        <strain evidence="1 2">RIB 2604</strain>
    </source>
</reference>